<keyword evidence="3" id="KW-1185">Reference proteome</keyword>
<keyword evidence="1" id="KW-0812">Transmembrane</keyword>
<organism evidence="2 3">
    <name type="scientific">Mesorhabditis spiculigera</name>
    <dbReference type="NCBI Taxonomy" id="96644"/>
    <lineage>
        <taxon>Eukaryota</taxon>
        <taxon>Metazoa</taxon>
        <taxon>Ecdysozoa</taxon>
        <taxon>Nematoda</taxon>
        <taxon>Chromadorea</taxon>
        <taxon>Rhabditida</taxon>
        <taxon>Rhabditina</taxon>
        <taxon>Rhabditomorpha</taxon>
        <taxon>Rhabditoidea</taxon>
        <taxon>Rhabditidae</taxon>
        <taxon>Mesorhabditinae</taxon>
        <taxon>Mesorhabditis</taxon>
    </lineage>
</organism>
<keyword evidence="1" id="KW-0472">Membrane</keyword>
<dbReference type="EMBL" id="CATQJA010002710">
    <property type="protein sequence ID" value="CAJ0587427.1"/>
    <property type="molecule type" value="Genomic_DNA"/>
</dbReference>
<dbReference type="Proteomes" id="UP001177023">
    <property type="component" value="Unassembled WGS sequence"/>
</dbReference>
<keyword evidence="1" id="KW-1133">Transmembrane helix</keyword>
<proteinExistence type="predicted"/>
<protein>
    <submittedName>
        <fullName evidence="2">Uncharacterized protein</fullName>
    </submittedName>
</protein>
<sequence>MIAEIYLFFVGKYMTKPGEAVNPPTRALYVGTNIGTLYSIFSNLMLMYLLRRLHYRRKQNWRQKMERFNDPSIARISYMVGWEGLPK</sequence>
<gene>
    <name evidence="2" type="ORF">MSPICULIGERA_LOCUS25395</name>
</gene>
<evidence type="ECO:0000313" key="2">
    <source>
        <dbReference type="EMBL" id="CAJ0587427.1"/>
    </source>
</evidence>
<comment type="caution">
    <text evidence="2">The sequence shown here is derived from an EMBL/GenBank/DDBJ whole genome shotgun (WGS) entry which is preliminary data.</text>
</comment>
<evidence type="ECO:0000256" key="1">
    <source>
        <dbReference type="SAM" id="Phobius"/>
    </source>
</evidence>
<feature type="transmembrane region" description="Helical" evidence="1">
    <location>
        <begin position="27"/>
        <end position="50"/>
    </location>
</feature>
<accession>A0AA36DIK2</accession>
<dbReference type="AlphaFoldDB" id="A0AA36DIK2"/>
<reference evidence="2" key="1">
    <citation type="submission" date="2023-06" db="EMBL/GenBank/DDBJ databases">
        <authorList>
            <person name="Delattre M."/>
        </authorList>
    </citation>
    <scope>NUCLEOTIDE SEQUENCE</scope>
    <source>
        <strain evidence="2">AF72</strain>
    </source>
</reference>
<feature type="non-terminal residue" evidence="2">
    <location>
        <position position="1"/>
    </location>
</feature>
<name>A0AA36DIK2_9BILA</name>
<evidence type="ECO:0000313" key="3">
    <source>
        <dbReference type="Proteomes" id="UP001177023"/>
    </source>
</evidence>